<evidence type="ECO:0000313" key="2">
    <source>
        <dbReference type="EMBL" id="AAH65702.1"/>
    </source>
</evidence>
<protein>
    <submittedName>
        <fullName evidence="2">CHM protein</fullName>
    </submittedName>
    <submittedName>
        <fullName evidence="5">HSD-32</fullName>
    </submittedName>
    <submittedName>
        <fullName evidence="6">cDNA FLJ38564 fis, clone HCHON2004359</fullName>
    </submittedName>
</protein>
<reference evidence="6" key="3">
    <citation type="journal article" date="2004" name="Nat. Genet.">
        <title>Complete sequencing and characterization of 21,243 full-length human cDNAs.</title>
        <authorList>
            <person name="Ota T."/>
            <person name="Suzuki Y."/>
            <person name="Nishikawa T."/>
            <person name="Otsuki T."/>
            <person name="Sugiyama T."/>
            <person name="Irie R."/>
            <person name="Wakamatsu A."/>
            <person name="Hayashi K."/>
            <person name="Sato H."/>
            <person name="Nagai K."/>
            <person name="Kimura K."/>
            <person name="Makita H."/>
            <person name="Sekine M."/>
            <person name="Obayashi M."/>
            <person name="Nishi T."/>
            <person name="Shibahara T."/>
            <person name="Tanaka T."/>
            <person name="Ishii S."/>
            <person name="Yamamoto J."/>
            <person name="Saito K."/>
            <person name="Kawai Y."/>
            <person name="Isono Y."/>
            <person name="Nakamura Y."/>
            <person name="Nagahari K."/>
            <person name="Murakami K."/>
            <person name="Yasuda T."/>
            <person name="Iwayanagi T."/>
            <person name="Wagatsuma M."/>
            <person name="Shiratori A."/>
            <person name="Sudo H."/>
            <person name="Hosoiri T."/>
            <person name="Kaku Y."/>
            <person name="Kodaira H."/>
            <person name="Kondo H."/>
            <person name="Sugawara M."/>
            <person name="Takahashi M."/>
            <person name="Kanda K."/>
            <person name="Yokoi T."/>
            <person name="Furuya T."/>
            <person name="Kikkawa E."/>
            <person name="Omura Y."/>
            <person name="Abe K."/>
            <person name="Kamihara K."/>
            <person name="Katsuta N."/>
            <person name="Sato K."/>
            <person name="Tanikawa M."/>
            <person name="Yamazaki M."/>
            <person name="Ninomiya K."/>
            <person name="Ishibashi T."/>
            <person name="Yamashita H."/>
            <person name="Murakawa K."/>
            <person name="Fujimori K."/>
            <person name="Tanai H."/>
            <person name="Kimata M."/>
            <person name="Watanabe M."/>
            <person name="Hiraoka S."/>
            <person name="Chiba Y."/>
            <person name="Ishida S."/>
            <person name="Ono Y."/>
            <person name="Takiguchi S."/>
            <person name="Watanabe S."/>
            <person name="Yosida M."/>
            <person name="Hotuta T."/>
            <person name="Kusano J."/>
            <person name="Kanehori K."/>
            <person name="Takahashi-Fujii A."/>
            <person name="Hara H."/>
            <person name="Tanase T."/>
            <person name="Nomura Y."/>
            <person name="Togiya S."/>
            <person name="Komai F."/>
            <person name="Hara R."/>
            <person name="Takeuchi K."/>
            <person name="Arita M."/>
            <person name="Imose N."/>
            <person name="Musashino K."/>
            <person name="Yuuki H."/>
            <person name="Oshima A."/>
            <person name="Sasaki N."/>
            <person name="Aotsuka S."/>
            <person name="Yoshikawa Y."/>
            <person name="Matsunawa H."/>
            <person name="Ichihara T."/>
            <person name="Shiohata N."/>
            <person name="Sano S."/>
            <person name="Moriya S."/>
            <person name="Momiyama H."/>
            <person name="Satoh N."/>
            <person name="Takami S."/>
            <person name="Terashima Y."/>
            <person name="Suzuki O."/>
            <person name="Nakagawa S."/>
            <person name="Senoh A."/>
            <person name="Mizoguchi H."/>
            <person name="Goto Y."/>
            <person name="Shimizu F."/>
            <person name="Wakebe H."/>
            <person name="Hishigaki H."/>
            <person name="Watanabe T."/>
            <person name="Sugiyama A."/>
            <person name="Takemoto M."/>
            <person name="Kawakami B."/>
            <person name="Yamazaki M."/>
            <person name="Watanabe K."/>
            <person name="Kumagai A."/>
            <person name="Itakura S."/>
            <person name="Fukuzumi Y."/>
            <person name="Fujimori Y."/>
            <person name="Komiyama M."/>
            <person name="Tashiro H."/>
            <person name="Tanigami A."/>
            <person name="Fujiwara T."/>
            <person name="Ono T."/>
            <person name="Yamada K."/>
            <person name="Fujii Y."/>
            <person name="Ozaki K."/>
            <person name="Hirao M."/>
            <person name="Ohmori Y."/>
            <person name="Kawabata A."/>
            <person name="Hikiji T."/>
            <person name="Kobatake N."/>
            <person name="Inagaki H."/>
            <person name="Ikema Y."/>
            <person name="Okamoto S."/>
            <person name="Okitani R."/>
            <person name="Kawakami T."/>
            <person name="Noguchi S."/>
            <person name="Itoh T."/>
            <person name="Shigeta K."/>
            <person name="Senba T."/>
            <person name="Matsumura K."/>
            <person name="Nakajima Y."/>
            <person name="Mizuno T."/>
            <person name="Morinaga M."/>
            <person name="Sasaki M."/>
            <person name="Togashi T."/>
            <person name="Oyama M."/>
            <person name="Hata H."/>
            <person name="Watanabe M."/>
            <person name="Komatsu T."/>
            <person name="Mizushima-Sugano J."/>
            <person name="Satoh T."/>
            <person name="Shirai Y."/>
            <person name="Takahashi Y."/>
            <person name="Nakagawa K."/>
            <person name="Okumura K."/>
            <person name="Nagase T."/>
            <person name="Nomura N."/>
            <person name="Kikuchi H."/>
            <person name="Masuho Y."/>
            <person name="Yamashita R."/>
            <person name="Nakai K."/>
            <person name="Yada T."/>
            <person name="Nakamura Y."/>
            <person name="Ohara O."/>
            <person name="Isogai T."/>
            <person name="Sugano S."/>
        </authorList>
    </citation>
    <scope>NUCLEOTIDE SEQUENCE</scope>
</reference>
<evidence type="ECO:0000313" key="3">
    <source>
        <dbReference type="EMBL" id="AAH73987.1"/>
    </source>
</evidence>
<name>Q8N917_HUMAN</name>
<accession>Q8N917</accession>
<evidence type="ECO:0000313" key="4">
    <source>
        <dbReference type="EMBL" id="AAI05970.1"/>
    </source>
</evidence>
<reference evidence="2" key="2">
    <citation type="journal article" date="2004" name="Genome Res.">
        <title>The status, quality, and expansion of the NIH full-length cDNA project: the Mammalian Gene Collection (MGC).</title>
        <authorList>
            <consortium name="The MGC Project Team"/>
            <person name="Gerhard D.S."/>
            <person name="Wagner L."/>
            <person name="Feingold E.A."/>
            <person name="Shenmen C.M."/>
            <person name="Grouse L.H."/>
            <person name="Schuler G."/>
            <person name="Klein S.L."/>
            <person name="Old S."/>
            <person name="Rasooly R."/>
            <person name="Good P."/>
            <person name="Guyer M."/>
            <person name="Peck A.M."/>
            <person name="Derge J.G."/>
            <person name="Lipman D."/>
            <person name="Collins F.S."/>
            <person name="Jang W."/>
            <person name="Sherry S."/>
            <person name="Feolo M."/>
            <person name="Misquitta L."/>
            <person name="Lee E."/>
            <person name="Rotmistrovsky K."/>
            <person name="Greenhut S.F."/>
            <person name="Schaefer C.F."/>
            <person name="Buetow K."/>
            <person name="Bonner T.I."/>
            <person name="Haussler D."/>
            <person name="Kent J."/>
            <person name="Kiekhaus M."/>
            <person name="Furey T."/>
            <person name="Brent M."/>
            <person name="Prange C."/>
            <person name="Schreiber K."/>
            <person name="Shapiro N."/>
            <person name="Bhat N.K."/>
            <person name="Hopkins R.F."/>
            <person name="Hsie F."/>
            <person name="Driscoll T."/>
            <person name="Soares M.B."/>
            <person name="Casavant T.L."/>
            <person name="Scheetz T.E."/>
            <person name="Brown-stein M.J."/>
            <person name="Usdin T.B."/>
            <person name="Toshiyuki S."/>
            <person name="Carninci P."/>
            <person name="Piao Y."/>
            <person name="Dudekula D.B."/>
            <person name="Ko M.S."/>
            <person name="Kawakami K."/>
            <person name="Suzuki Y."/>
            <person name="Sugano S."/>
            <person name="Gruber C.E."/>
            <person name="Smith M.R."/>
            <person name="Simmons B."/>
            <person name="Moore T."/>
            <person name="Waterman R."/>
            <person name="Johnson S.L."/>
            <person name="Ruan Y."/>
            <person name="Wei C.L."/>
            <person name="Mathavan S."/>
            <person name="Gunaratne P.H."/>
            <person name="Wu J."/>
            <person name="Garcia A.M."/>
            <person name="Hulyk S.W."/>
            <person name="Fuh E."/>
            <person name="Yuan Y."/>
            <person name="Sneed A."/>
            <person name="Kowis C."/>
            <person name="Hodgson A."/>
            <person name="Muzny D.M."/>
            <person name="McPherson J."/>
            <person name="Gibbs R.A."/>
            <person name="Fahey J."/>
            <person name="Helton E."/>
            <person name="Ketteman M."/>
            <person name="Madan A."/>
            <person name="Rodrigues S."/>
            <person name="Sanchez A."/>
            <person name="Whiting M."/>
            <person name="Madari A."/>
            <person name="Young A.C."/>
            <person name="Wetherby K.D."/>
            <person name="Granite S.J."/>
            <person name="Kwong P.N."/>
            <person name="Brinkley C.P."/>
            <person name="Pearson R.L."/>
            <person name="Bouffard G.G."/>
            <person name="Blakesly R.W."/>
            <person name="Green E.D."/>
            <person name="Dickson M.C."/>
            <person name="Rodriguez A.C."/>
            <person name="Grimwood J."/>
            <person name="Schmutz J."/>
            <person name="Myers R.M."/>
            <person name="Butterfield Y.S."/>
            <person name="Griffith M."/>
            <person name="Griffith O.L."/>
            <person name="Krzywinski M.I."/>
            <person name="Liao N."/>
            <person name="Morin R."/>
            <person name="Morrin R."/>
            <person name="Palmquist D."/>
            <person name="Petrescu A.S."/>
            <person name="Skalska U."/>
            <person name="Smailus D.E."/>
            <person name="Stott J.M."/>
            <person name="Schnerch A."/>
            <person name="Schein J.E."/>
            <person name="Jones S.J."/>
            <person name="Holt R.A."/>
            <person name="Baross A."/>
            <person name="Marra M.A."/>
            <person name="Clifton S."/>
            <person name="Makowski K.A."/>
            <person name="Bosak S."/>
            <person name="Malek J."/>
        </authorList>
    </citation>
    <scope>NUCLEOTIDE SEQUENCE [LARGE SCALE MRNA]</scope>
    <source>
        <tissue evidence="4">Brain</tissue>
        <tissue evidence="3">Lung</tissue>
        <tissue evidence="2">Uterus</tissue>
    </source>
</reference>
<dbReference type="EMBL" id="BC065702">
    <property type="protein sequence ID" value="AAH65702.1"/>
    <property type="molecule type" value="mRNA"/>
</dbReference>
<dbReference type="OrthoDB" id="1923006at2759"/>
<keyword evidence="1" id="KW-0732">Signal</keyword>
<reference evidence="5" key="1">
    <citation type="submission" date="2003-03" db="EMBL/GenBank/DDBJ databases">
        <title>A new spermatogenesis-related gene.</title>
        <authorList>
            <person name="Yang C.B."/>
            <person name="Miao S.Y."/>
            <person name="Zhang X.D."/>
            <person name="Qiao Y."/>
            <person name="Liang G."/>
            <person name="Wang L.F."/>
        </authorList>
    </citation>
    <scope>NUCLEOTIDE SEQUENCE</scope>
    <source>
        <tissue evidence="5">Testis</tissue>
    </source>
</reference>
<dbReference type="ChiTaRS" id="CHM">
    <property type="organism name" value="human"/>
</dbReference>
<dbReference type="AlphaFoldDB" id="Q8N917"/>
<evidence type="ECO:0000256" key="1">
    <source>
        <dbReference type="SAM" id="SignalP"/>
    </source>
</evidence>
<feature type="signal peptide" evidence="1">
    <location>
        <begin position="1"/>
        <end position="21"/>
    </location>
</feature>
<gene>
    <name evidence="2" type="primary">CHM</name>
</gene>
<evidence type="ECO:0000313" key="5">
    <source>
        <dbReference type="EMBL" id="AAP15253.1"/>
    </source>
</evidence>
<sequence>MNYLFFFLTTSGLYCLSGSHGSNVKYIVLTYFNCSWSLTSPGFRDVLKGSQLWQVTDSWEMERTKEYSSCLTFLPTADIVQARVMEELNLLASQAAPIPTSQCTAPPHLFSPLSLTSPFIMSHKSGTVGSHYNLLCHRDSIFLISNHVS</sequence>
<evidence type="ECO:0000313" key="6">
    <source>
        <dbReference type="EMBL" id="BAC04640.1"/>
    </source>
</evidence>
<dbReference type="EMBL" id="BC105969">
    <property type="protein sequence ID" value="AAI05970.1"/>
    <property type="molecule type" value="mRNA"/>
</dbReference>
<dbReference type="EMBL" id="BC073987">
    <property type="protein sequence ID" value="AAH73987.1"/>
    <property type="molecule type" value="mRNA"/>
</dbReference>
<feature type="chain" id="PRO_5014312255" evidence="1">
    <location>
        <begin position="22"/>
        <end position="149"/>
    </location>
</feature>
<proteinExistence type="evidence at transcript level"/>
<organism evidence="6">
    <name type="scientific">Homo sapiens</name>
    <name type="common">Human</name>
    <dbReference type="NCBI Taxonomy" id="9606"/>
    <lineage>
        <taxon>Eukaryota</taxon>
        <taxon>Metazoa</taxon>
        <taxon>Chordata</taxon>
        <taxon>Craniata</taxon>
        <taxon>Vertebrata</taxon>
        <taxon>Euteleostomi</taxon>
        <taxon>Mammalia</taxon>
        <taxon>Eutheria</taxon>
        <taxon>Euarchontoglires</taxon>
        <taxon>Primates</taxon>
        <taxon>Haplorrhini</taxon>
        <taxon>Catarrhini</taxon>
        <taxon>Hominidae</taxon>
        <taxon>Homo</taxon>
    </lineage>
</organism>
<dbReference type="EMBL" id="AY255796">
    <property type="protein sequence ID" value="AAP15253.1"/>
    <property type="molecule type" value="mRNA"/>
</dbReference>
<dbReference type="EMBL" id="AK095883">
    <property type="protein sequence ID" value="BAC04640.1"/>
    <property type="molecule type" value="mRNA"/>
</dbReference>